<sequence>MALISDDRECGEPLSIFRFLAAQLFSALCLHAPQPRARRNRTDRMPLSLLIGFAGVFGVSEGIKASQAKGRREEHRSRKNNLKIHCLKSSQFSPYLEGRSVVLSGDRVSLTS</sequence>
<protein>
    <submittedName>
        <fullName evidence="1">Uncharacterized protein</fullName>
    </submittedName>
</protein>
<dbReference type="AlphaFoldDB" id="A0A9P8VCI5"/>
<dbReference type="Proteomes" id="UP000770015">
    <property type="component" value="Unassembled WGS sequence"/>
</dbReference>
<gene>
    <name evidence="1" type="ORF">F5X68DRAFT_209015</name>
</gene>
<proteinExistence type="predicted"/>
<comment type="caution">
    <text evidence="1">The sequence shown here is derived from an EMBL/GenBank/DDBJ whole genome shotgun (WGS) entry which is preliminary data.</text>
</comment>
<name>A0A9P8VCI5_9PEZI</name>
<evidence type="ECO:0000313" key="1">
    <source>
        <dbReference type="EMBL" id="KAH6686447.1"/>
    </source>
</evidence>
<evidence type="ECO:0000313" key="2">
    <source>
        <dbReference type="Proteomes" id="UP000770015"/>
    </source>
</evidence>
<reference evidence="1" key="1">
    <citation type="journal article" date="2021" name="Nat. Commun.">
        <title>Genetic determinants of endophytism in the Arabidopsis root mycobiome.</title>
        <authorList>
            <person name="Mesny F."/>
            <person name="Miyauchi S."/>
            <person name="Thiergart T."/>
            <person name="Pickel B."/>
            <person name="Atanasova L."/>
            <person name="Karlsson M."/>
            <person name="Huettel B."/>
            <person name="Barry K.W."/>
            <person name="Haridas S."/>
            <person name="Chen C."/>
            <person name="Bauer D."/>
            <person name="Andreopoulos W."/>
            <person name="Pangilinan J."/>
            <person name="LaButti K."/>
            <person name="Riley R."/>
            <person name="Lipzen A."/>
            <person name="Clum A."/>
            <person name="Drula E."/>
            <person name="Henrissat B."/>
            <person name="Kohler A."/>
            <person name="Grigoriev I.V."/>
            <person name="Martin F.M."/>
            <person name="Hacquard S."/>
        </authorList>
    </citation>
    <scope>NUCLEOTIDE SEQUENCE</scope>
    <source>
        <strain evidence="1">MPI-SDFR-AT-0117</strain>
    </source>
</reference>
<organism evidence="1 2">
    <name type="scientific">Plectosphaerella plurivora</name>
    <dbReference type="NCBI Taxonomy" id="936078"/>
    <lineage>
        <taxon>Eukaryota</taxon>
        <taxon>Fungi</taxon>
        <taxon>Dikarya</taxon>
        <taxon>Ascomycota</taxon>
        <taxon>Pezizomycotina</taxon>
        <taxon>Sordariomycetes</taxon>
        <taxon>Hypocreomycetidae</taxon>
        <taxon>Glomerellales</taxon>
        <taxon>Plectosphaerellaceae</taxon>
        <taxon>Plectosphaerella</taxon>
    </lineage>
</organism>
<accession>A0A9P8VCI5</accession>
<dbReference type="EMBL" id="JAGSXJ010000013">
    <property type="protein sequence ID" value="KAH6686447.1"/>
    <property type="molecule type" value="Genomic_DNA"/>
</dbReference>
<keyword evidence="2" id="KW-1185">Reference proteome</keyword>